<dbReference type="OrthoDB" id="9811249at2"/>
<evidence type="ECO:0000256" key="3">
    <source>
        <dbReference type="ARBA" id="ARBA00022679"/>
    </source>
</evidence>
<dbReference type="GO" id="GO:0032259">
    <property type="term" value="P:methylation"/>
    <property type="evidence" value="ECO:0007669"/>
    <property type="project" value="UniProtKB-KW"/>
</dbReference>
<dbReference type="InterPro" id="IPR036388">
    <property type="entry name" value="WH-like_DNA-bd_sf"/>
</dbReference>
<dbReference type="EMBL" id="SJDT01000005">
    <property type="protein sequence ID" value="TBW21114.1"/>
    <property type="molecule type" value="Genomic_DNA"/>
</dbReference>
<dbReference type="AlphaFoldDB" id="A0A4Q9UZD2"/>
<evidence type="ECO:0000256" key="4">
    <source>
        <dbReference type="ARBA" id="ARBA00022763"/>
    </source>
</evidence>
<protein>
    <submittedName>
        <fullName evidence="8">MGMT family protein</fullName>
    </submittedName>
</protein>
<evidence type="ECO:0000313" key="9">
    <source>
        <dbReference type="Proteomes" id="UP000293036"/>
    </source>
</evidence>
<dbReference type="NCBIfam" id="TIGR00589">
    <property type="entry name" value="ogt"/>
    <property type="match status" value="1"/>
</dbReference>
<sequence>MPAESLLHVTTPDKQPHVVAVAVERVEAAIAAWGRRDATAFDHLQLAPARTDFSAHAREAMCAIPFGSMATYGDLAAEIGNPRASRAIGTACAQNPIPLIVPCHRVVPQHTVDAMRQRDELRAKNGGAKDVRSGVAVGGKGVRSGAKNSAENSELAGLGRLDVGNYAIGSDLKYALLEFEGALG</sequence>
<dbReference type="InterPro" id="IPR036217">
    <property type="entry name" value="MethylDNA_cys_MeTrfase_DNAb"/>
</dbReference>
<reference evidence="8 9" key="1">
    <citation type="submission" date="2019-02" db="EMBL/GenBank/DDBJ databases">
        <title>Arcanobacterium bovis sp. nov., isolated from the milk of a cow with mastitis.</title>
        <authorList>
            <person name="Sammra O."/>
            <person name="Foster G."/>
            <person name="Hassan A."/>
            <person name="Alssahen M."/>
            <person name="Laemmler C."/>
            <person name="Borowiak M."/>
            <person name="Malorny B."/>
            <person name="Abdulmawjood A."/>
        </authorList>
    </citation>
    <scope>NUCLEOTIDE SEQUENCE [LARGE SCALE GENOMIC DNA]</scope>
    <source>
        <strain evidence="8 9">C605018/01/1</strain>
    </source>
</reference>
<feature type="domain" description="Methylated-DNA-[protein]-cysteine S-methyltransferase DNA binding" evidence="7">
    <location>
        <begin position="53"/>
        <end position="110"/>
    </location>
</feature>
<keyword evidence="5" id="KW-0234">DNA repair</keyword>
<dbReference type="InterPro" id="IPR001497">
    <property type="entry name" value="MethylDNA_cys_MeTrfase_AS"/>
</dbReference>
<proteinExistence type="predicted"/>
<evidence type="ECO:0000256" key="5">
    <source>
        <dbReference type="ARBA" id="ARBA00023204"/>
    </source>
</evidence>
<name>A0A4Q9UZD2_9ACTO</name>
<dbReference type="GO" id="GO:0003908">
    <property type="term" value="F:methylated-DNA-[protein]-cysteine S-methyltransferase activity"/>
    <property type="evidence" value="ECO:0007669"/>
    <property type="project" value="UniProtKB-EC"/>
</dbReference>
<dbReference type="GO" id="GO:0006281">
    <property type="term" value="P:DNA repair"/>
    <property type="evidence" value="ECO:0007669"/>
    <property type="project" value="UniProtKB-KW"/>
</dbReference>
<dbReference type="PANTHER" id="PTHR10815">
    <property type="entry name" value="METHYLATED-DNA--PROTEIN-CYSTEINE METHYLTRANSFERASE"/>
    <property type="match status" value="1"/>
</dbReference>
<comment type="catalytic activity">
    <reaction evidence="1">
        <text>a 4-O-methyl-thymidine in DNA + L-cysteinyl-[protein] = a thymidine in DNA + S-methyl-L-cysteinyl-[protein]</text>
        <dbReference type="Rhea" id="RHEA:53428"/>
        <dbReference type="Rhea" id="RHEA-COMP:10131"/>
        <dbReference type="Rhea" id="RHEA-COMP:10132"/>
        <dbReference type="Rhea" id="RHEA-COMP:13555"/>
        <dbReference type="Rhea" id="RHEA-COMP:13556"/>
        <dbReference type="ChEBI" id="CHEBI:29950"/>
        <dbReference type="ChEBI" id="CHEBI:82612"/>
        <dbReference type="ChEBI" id="CHEBI:137386"/>
        <dbReference type="ChEBI" id="CHEBI:137387"/>
        <dbReference type="EC" id="2.1.1.63"/>
    </reaction>
</comment>
<evidence type="ECO:0000313" key="8">
    <source>
        <dbReference type="EMBL" id="TBW21114.1"/>
    </source>
</evidence>
<evidence type="ECO:0000256" key="1">
    <source>
        <dbReference type="ARBA" id="ARBA00001286"/>
    </source>
</evidence>
<evidence type="ECO:0000259" key="7">
    <source>
        <dbReference type="Pfam" id="PF01035"/>
    </source>
</evidence>
<dbReference type="Gene3D" id="1.10.10.10">
    <property type="entry name" value="Winged helix-like DNA-binding domain superfamily/Winged helix DNA-binding domain"/>
    <property type="match status" value="1"/>
</dbReference>
<dbReference type="CDD" id="cd06445">
    <property type="entry name" value="ATase"/>
    <property type="match status" value="1"/>
</dbReference>
<keyword evidence="4" id="KW-0227">DNA damage</keyword>
<dbReference type="PANTHER" id="PTHR10815:SF5">
    <property type="entry name" value="METHYLATED-DNA--PROTEIN-CYSTEINE METHYLTRANSFERASE"/>
    <property type="match status" value="1"/>
</dbReference>
<keyword evidence="9" id="KW-1185">Reference proteome</keyword>
<evidence type="ECO:0000256" key="6">
    <source>
        <dbReference type="ARBA" id="ARBA00049348"/>
    </source>
</evidence>
<keyword evidence="2" id="KW-0489">Methyltransferase</keyword>
<keyword evidence="3" id="KW-0808">Transferase</keyword>
<accession>A0A4Q9UZD2</accession>
<organism evidence="8 9">
    <name type="scientific">Arcanobacterium bovis</name>
    <dbReference type="NCBI Taxonomy" id="2529275"/>
    <lineage>
        <taxon>Bacteria</taxon>
        <taxon>Bacillati</taxon>
        <taxon>Actinomycetota</taxon>
        <taxon>Actinomycetes</taxon>
        <taxon>Actinomycetales</taxon>
        <taxon>Actinomycetaceae</taxon>
        <taxon>Arcanobacterium</taxon>
    </lineage>
</organism>
<gene>
    <name evidence="8" type="ORF">EZJ44_06750</name>
</gene>
<evidence type="ECO:0000256" key="2">
    <source>
        <dbReference type="ARBA" id="ARBA00022603"/>
    </source>
</evidence>
<comment type="caution">
    <text evidence="8">The sequence shown here is derived from an EMBL/GenBank/DDBJ whole genome shotgun (WGS) entry which is preliminary data.</text>
</comment>
<dbReference type="Proteomes" id="UP000293036">
    <property type="component" value="Unassembled WGS sequence"/>
</dbReference>
<dbReference type="Pfam" id="PF01035">
    <property type="entry name" value="DNA_binding_1"/>
    <property type="match status" value="1"/>
</dbReference>
<dbReference type="PROSITE" id="PS00374">
    <property type="entry name" value="MGMT"/>
    <property type="match status" value="1"/>
</dbReference>
<comment type="catalytic activity">
    <reaction evidence="6">
        <text>a 6-O-methyl-2'-deoxyguanosine in DNA + L-cysteinyl-[protein] = S-methyl-L-cysteinyl-[protein] + a 2'-deoxyguanosine in DNA</text>
        <dbReference type="Rhea" id="RHEA:24000"/>
        <dbReference type="Rhea" id="RHEA-COMP:10131"/>
        <dbReference type="Rhea" id="RHEA-COMP:10132"/>
        <dbReference type="Rhea" id="RHEA-COMP:11367"/>
        <dbReference type="Rhea" id="RHEA-COMP:11368"/>
        <dbReference type="ChEBI" id="CHEBI:29950"/>
        <dbReference type="ChEBI" id="CHEBI:82612"/>
        <dbReference type="ChEBI" id="CHEBI:85445"/>
        <dbReference type="ChEBI" id="CHEBI:85448"/>
        <dbReference type="EC" id="2.1.1.63"/>
    </reaction>
</comment>
<dbReference type="SUPFAM" id="SSF46767">
    <property type="entry name" value="Methylated DNA-protein cysteine methyltransferase, C-terminal domain"/>
    <property type="match status" value="1"/>
</dbReference>
<dbReference type="InterPro" id="IPR014048">
    <property type="entry name" value="MethylDNA_cys_MeTrfase_DNA-bd"/>
</dbReference>